<dbReference type="GO" id="GO:0045332">
    <property type="term" value="P:phospholipid translocation"/>
    <property type="evidence" value="ECO:0007669"/>
    <property type="project" value="TreeGrafter"/>
</dbReference>
<sequence length="97" mass="10847">MATNQPTSEATADKQKQQTEPSLPATLPSVPSLSPECNQLKEQYDACFKDFFPRFLQGQRTNDCDSLFSSYKECVMRAVKAKNIHLWEVDGTGDSAK</sequence>
<accession>A0A267FTD9</accession>
<dbReference type="OrthoDB" id="19091at2759"/>
<dbReference type="STRING" id="282301.A0A267FTD9"/>
<dbReference type="InterPro" id="IPR007918">
    <property type="entry name" value="MDM35_apoptosis"/>
</dbReference>
<comment type="catalytic activity">
    <reaction evidence="3">
        <text>a 1,2-diacyl-sn-glycero-3-phosphate(in) = a 1,2-diacyl-sn-glycero-3-phosphate(out)</text>
        <dbReference type="Rhea" id="RHEA:36435"/>
        <dbReference type="ChEBI" id="CHEBI:58608"/>
    </reaction>
</comment>
<protein>
    <recommendedName>
        <fullName evidence="8">CHCH domain-containing protein</fullName>
    </recommendedName>
</protein>
<evidence type="ECO:0000256" key="2">
    <source>
        <dbReference type="ARBA" id="ARBA00023157"/>
    </source>
</evidence>
<dbReference type="PROSITE" id="PS51808">
    <property type="entry name" value="CHCH"/>
    <property type="match status" value="1"/>
</dbReference>
<feature type="region of interest" description="Disordered" evidence="4">
    <location>
        <begin position="1"/>
        <end position="31"/>
    </location>
</feature>
<evidence type="ECO:0000256" key="4">
    <source>
        <dbReference type="SAM" id="MobiDB-lite"/>
    </source>
</evidence>
<dbReference type="GO" id="GO:0005634">
    <property type="term" value="C:nucleus"/>
    <property type="evidence" value="ECO:0007669"/>
    <property type="project" value="TreeGrafter"/>
</dbReference>
<dbReference type="GO" id="GO:1990050">
    <property type="term" value="F:phosphatidic acid transfer activity"/>
    <property type="evidence" value="ECO:0007669"/>
    <property type="project" value="TreeGrafter"/>
</dbReference>
<dbReference type="EMBL" id="NIVC01000772">
    <property type="protein sequence ID" value="PAA77013.1"/>
    <property type="molecule type" value="Genomic_DNA"/>
</dbReference>
<dbReference type="PANTHER" id="PTHR46403">
    <property type="entry name" value="TP53-REGULATED INHIBITOR OF APOPTOSIS 1"/>
    <property type="match status" value="1"/>
</dbReference>
<evidence type="ECO:0000256" key="1">
    <source>
        <dbReference type="ARBA" id="ARBA00006196"/>
    </source>
</evidence>
<evidence type="ECO:0000313" key="6">
    <source>
        <dbReference type="EMBL" id="PAA77013.1"/>
    </source>
</evidence>
<comment type="caution">
    <text evidence="6">The sequence shown here is derived from an EMBL/GenBank/DDBJ whole genome shotgun (WGS) entry which is preliminary data.</text>
</comment>
<dbReference type="GO" id="GO:0005829">
    <property type="term" value="C:cytosol"/>
    <property type="evidence" value="ECO:0007669"/>
    <property type="project" value="TreeGrafter"/>
</dbReference>
<reference evidence="6 7" key="1">
    <citation type="submission" date="2017-06" db="EMBL/GenBank/DDBJ databases">
        <title>A platform for efficient transgenesis in Macrostomum lignano, a flatworm model organism for stem cell research.</title>
        <authorList>
            <person name="Berezikov E."/>
        </authorList>
    </citation>
    <scope>NUCLEOTIDE SEQUENCE [LARGE SCALE GENOMIC DNA]</scope>
    <source>
        <strain evidence="6">DV1</strain>
        <tissue evidence="6">Whole organism</tissue>
    </source>
</reference>
<gene>
    <name evidence="6" type="ORF">BOX15_Mlig008651g1</name>
    <name evidence="5" type="ORF">BOX15_Mlig030257g2</name>
</gene>
<feature type="compositionally biased region" description="Polar residues" evidence="4">
    <location>
        <begin position="1"/>
        <end position="10"/>
    </location>
</feature>
<keyword evidence="2" id="KW-1015">Disulfide bond</keyword>
<keyword evidence="7" id="KW-1185">Reference proteome</keyword>
<dbReference type="EMBL" id="NIVC01001100">
    <property type="protein sequence ID" value="PAA72284.1"/>
    <property type="molecule type" value="Genomic_DNA"/>
</dbReference>
<dbReference type="Pfam" id="PF05254">
    <property type="entry name" value="UPF0203"/>
    <property type="match status" value="1"/>
</dbReference>
<evidence type="ECO:0000313" key="7">
    <source>
        <dbReference type="Proteomes" id="UP000215902"/>
    </source>
</evidence>
<name>A0A267FTD9_9PLAT</name>
<dbReference type="GO" id="GO:0005758">
    <property type="term" value="C:mitochondrial intermembrane space"/>
    <property type="evidence" value="ECO:0007669"/>
    <property type="project" value="TreeGrafter"/>
</dbReference>
<dbReference type="Proteomes" id="UP000215902">
    <property type="component" value="Unassembled WGS sequence"/>
</dbReference>
<dbReference type="PANTHER" id="PTHR46403:SF1">
    <property type="entry name" value="TP53-REGULATED INHIBITOR OF APOPTOSIS 1"/>
    <property type="match status" value="1"/>
</dbReference>
<evidence type="ECO:0000313" key="5">
    <source>
        <dbReference type="EMBL" id="PAA72284.1"/>
    </source>
</evidence>
<proteinExistence type="inferred from homology"/>
<dbReference type="AlphaFoldDB" id="A0A267FTD9"/>
<evidence type="ECO:0000256" key="3">
    <source>
        <dbReference type="ARBA" id="ARBA00023706"/>
    </source>
</evidence>
<organism evidence="6 7">
    <name type="scientific">Macrostomum lignano</name>
    <dbReference type="NCBI Taxonomy" id="282301"/>
    <lineage>
        <taxon>Eukaryota</taxon>
        <taxon>Metazoa</taxon>
        <taxon>Spiralia</taxon>
        <taxon>Lophotrochozoa</taxon>
        <taxon>Platyhelminthes</taxon>
        <taxon>Rhabditophora</taxon>
        <taxon>Macrostomorpha</taxon>
        <taxon>Macrostomida</taxon>
        <taxon>Macrostomidae</taxon>
        <taxon>Macrostomum</taxon>
    </lineage>
</organism>
<evidence type="ECO:0008006" key="8">
    <source>
        <dbReference type="Google" id="ProtNLM"/>
    </source>
</evidence>
<comment type="similarity">
    <text evidence="1">Belongs to the TRIAP1/MDM35 family.</text>
</comment>